<comment type="caution">
    <text evidence="4">The sequence shown here is derived from an EMBL/GenBank/DDBJ whole genome shotgun (WGS) entry which is preliminary data.</text>
</comment>
<feature type="transmembrane region" description="Helical" evidence="3">
    <location>
        <begin position="385"/>
        <end position="405"/>
    </location>
</feature>
<comment type="similarity">
    <text evidence="1">Belongs to the GerABKA family.</text>
</comment>
<dbReference type="Proteomes" id="UP000693672">
    <property type="component" value="Unassembled WGS sequence"/>
</dbReference>
<name>A0A916NXR9_9BACL</name>
<dbReference type="InterPro" id="IPR004995">
    <property type="entry name" value="Spore_Ger"/>
</dbReference>
<keyword evidence="2 3" id="KW-0472">Membrane</keyword>
<dbReference type="InterPro" id="IPR050768">
    <property type="entry name" value="UPF0353/GerABKA_families"/>
</dbReference>
<dbReference type="GO" id="GO:0009847">
    <property type="term" value="P:spore germination"/>
    <property type="evidence" value="ECO:0007669"/>
    <property type="project" value="InterPro"/>
</dbReference>
<protein>
    <submittedName>
        <fullName evidence="4">Spore germination protein XA</fullName>
    </submittedName>
</protein>
<feature type="transmembrane region" description="Helical" evidence="3">
    <location>
        <begin position="290"/>
        <end position="307"/>
    </location>
</feature>
<dbReference type="GO" id="GO:0016020">
    <property type="term" value="C:membrane"/>
    <property type="evidence" value="ECO:0007669"/>
    <property type="project" value="InterPro"/>
</dbReference>
<dbReference type="AlphaFoldDB" id="A0A916NXR9"/>
<feature type="transmembrane region" description="Helical" evidence="3">
    <location>
        <begin position="358"/>
        <end position="379"/>
    </location>
</feature>
<dbReference type="PIRSF" id="PIRSF005690">
    <property type="entry name" value="GerBA"/>
    <property type="match status" value="1"/>
</dbReference>
<dbReference type="EMBL" id="CAJVAS010000014">
    <property type="protein sequence ID" value="CAG7632258.1"/>
    <property type="molecule type" value="Genomic_DNA"/>
</dbReference>
<dbReference type="PANTHER" id="PTHR22550">
    <property type="entry name" value="SPORE GERMINATION PROTEIN"/>
    <property type="match status" value="1"/>
</dbReference>
<organism evidence="4 5">
    <name type="scientific">Paenibacillus solanacearum</name>
    <dbReference type="NCBI Taxonomy" id="2048548"/>
    <lineage>
        <taxon>Bacteria</taxon>
        <taxon>Bacillati</taxon>
        <taxon>Bacillota</taxon>
        <taxon>Bacilli</taxon>
        <taxon>Bacillales</taxon>
        <taxon>Paenibacillaceae</taxon>
        <taxon>Paenibacillus</taxon>
    </lineage>
</organism>
<evidence type="ECO:0000256" key="3">
    <source>
        <dbReference type="SAM" id="Phobius"/>
    </source>
</evidence>
<evidence type="ECO:0000256" key="2">
    <source>
        <dbReference type="ARBA" id="ARBA00023136"/>
    </source>
</evidence>
<sequence>MNETEVLQMNEAFLRDWFARSGDVSVQSFRYGTQTDHQQVLLMYCQGMANTDIIDKVVLPQLQSVLHSVEKIDATLLNRSTTLQLEPIDDPGAVEKLTLRVYCGELVLFFENPNLLFALNIAMPPNRTPEESSSETSIKGPQDAFTEELSTNIALIRKRLKTRSLCCEKFTIGARSHTSVALMYIDDVVRPEFVAEARERLNAINVDGLLSSAQLEEGLVGSGHALFPLMEYKDRPDFVAESLLRGRFTILVEGSPMAVLAPTNLMLALKSSEDMHFPYYYVALERALRFLGLLASTLLPGFWIAVSSNNIDQIPLPLVATIASSRLGLPLSGPLDFLIMLGLFELFREAGMRLPRAVGQTVSVVGGLIVGDAAIRAGITSPTTLVITSIATISMFTIANQSLAGTVTVLRLVVLLASTALGVYGFMISVMGLVLYLATLESFGVPYLAPLSPPNFKEIGTAVLAKPWRMLKRRPALLQGKDPTRRGGDAS</sequence>
<dbReference type="RefSeq" id="WP_218093120.1">
    <property type="nucleotide sequence ID" value="NZ_CAJVAS010000014.1"/>
</dbReference>
<keyword evidence="5" id="KW-1185">Reference proteome</keyword>
<gene>
    <name evidence="4" type="primary">gerXA_3</name>
    <name evidence="4" type="ORF">PAESOLCIP111_03362</name>
</gene>
<evidence type="ECO:0000313" key="5">
    <source>
        <dbReference type="Proteomes" id="UP000693672"/>
    </source>
</evidence>
<dbReference type="Pfam" id="PF03323">
    <property type="entry name" value="GerA"/>
    <property type="match status" value="1"/>
</dbReference>
<accession>A0A916NXR9</accession>
<feature type="transmembrane region" description="Helical" evidence="3">
    <location>
        <begin position="327"/>
        <end position="346"/>
    </location>
</feature>
<keyword evidence="3" id="KW-0812">Transmembrane</keyword>
<feature type="transmembrane region" description="Helical" evidence="3">
    <location>
        <begin position="412"/>
        <end position="438"/>
    </location>
</feature>
<proteinExistence type="inferred from homology"/>
<evidence type="ECO:0000313" key="4">
    <source>
        <dbReference type="EMBL" id="CAG7632258.1"/>
    </source>
</evidence>
<reference evidence="4" key="1">
    <citation type="submission" date="2021-06" db="EMBL/GenBank/DDBJ databases">
        <authorList>
            <person name="Criscuolo A."/>
        </authorList>
    </citation>
    <scope>NUCLEOTIDE SEQUENCE</scope>
    <source>
        <strain evidence="4">CIP111600</strain>
    </source>
</reference>
<evidence type="ECO:0000256" key="1">
    <source>
        <dbReference type="ARBA" id="ARBA00005278"/>
    </source>
</evidence>
<dbReference type="PANTHER" id="PTHR22550:SF5">
    <property type="entry name" value="LEUCINE ZIPPER PROTEIN 4"/>
    <property type="match status" value="1"/>
</dbReference>
<keyword evidence="3" id="KW-1133">Transmembrane helix</keyword>